<feature type="region of interest" description="Disordered" evidence="1">
    <location>
        <begin position="71"/>
        <end position="104"/>
    </location>
</feature>
<keyword evidence="3" id="KW-1185">Reference proteome</keyword>
<proteinExistence type="predicted"/>
<feature type="compositionally biased region" description="Basic and acidic residues" evidence="1">
    <location>
        <begin position="84"/>
        <end position="97"/>
    </location>
</feature>
<reference evidence="2" key="1">
    <citation type="submission" date="2023-08" db="EMBL/GenBank/DDBJ databases">
        <title>Draft sequence of the Babesia gibsoni genome.</title>
        <authorList>
            <person name="Yamagishi J.Y."/>
            <person name="Xuan X.X."/>
        </authorList>
    </citation>
    <scope>NUCLEOTIDE SEQUENCE</scope>
    <source>
        <strain evidence="2">Azabu</strain>
    </source>
</reference>
<name>A0AAD8PGX5_BABGI</name>
<dbReference type="GO" id="GO:0005634">
    <property type="term" value="C:nucleus"/>
    <property type="evidence" value="ECO:0007669"/>
    <property type="project" value="TreeGrafter"/>
</dbReference>
<evidence type="ECO:0000313" key="2">
    <source>
        <dbReference type="EMBL" id="KAK1445052.1"/>
    </source>
</evidence>
<dbReference type="AlphaFoldDB" id="A0AAD8PGX5"/>
<evidence type="ECO:0008006" key="4">
    <source>
        <dbReference type="Google" id="ProtNLM"/>
    </source>
</evidence>
<dbReference type="EMBL" id="JAVEPI010000001">
    <property type="protein sequence ID" value="KAK1445052.1"/>
    <property type="molecule type" value="Genomic_DNA"/>
</dbReference>
<organism evidence="2 3">
    <name type="scientific">Babesia gibsoni</name>
    <dbReference type="NCBI Taxonomy" id="33632"/>
    <lineage>
        <taxon>Eukaryota</taxon>
        <taxon>Sar</taxon>
        <taxon>Alveolata</taxon>
        <taxon>Apicomplexa</taxon>
        <taxon>Aconoidasida</taxon>
        <taxon>Piroplasmida</taxon>
        <taxon>Babesiidae</taxon>
        <taxon>Babesia</taxon>
    </lineage>
</organism>
<dbReference type="Pfam" id="PF07491">
    <property type="entry name" value="PPI_Ypi1"/>
    <property type="match status" value="1"/>
</dbReference>
<dbReference type="Proteomes" id="UP001230268">
    <property type="component" value="Unassembled WGS sequence"/>
</dbReference>
<evidence type="ECO:0000256" key="1">
    <source>
        <dbReference type="SAM" id="MobiDB-lite"/>
    </source>
</evidence>
<sequence length="104" mass="11759">MQLYSREGSGTVTLLLQPGTATSSNTAQSLDANFRVLTLRQPRRVQWVDGTIDNEGMQKKSSKRCCIFTKRRSEEDDTSDEEGDNRKDTKTDKKHTDGCCNNQK</sequence>
<dbReference type="GO" id="GO:0004865">
    <property type="term" value="F:protein serine/threonine phosphatase inhibitor activity"/>
    <property type="evidence" value="ECO:0007669"/>
    <property type="project" value="InterPro"/>
</dbReference>
<accession>A0AAD8PGX5</accession>
<dbReference type="InterPro" id="IPR011107">
    <property type="entry name" value="PPI_Ypi1"/>
</dbReference>
<dbReference type="GO" id="GO:0008157">
    <property type="term" value="F:protein phosphatase 1 binding"/>
    <property type="evidence" value="ECO:0007669"/>
    <property type="project" value="TreeGrafter"/>
</dbReference>
<evidence type="ECO:0000313" key="3">
    <source>
        <dbReference type="Proteomes" id="UP001230268"/>
    </source>
</evidence>
<dbReference type="PANTHER" id="PTHR20835">
    <property type="entry name" value="E3 UBIQUITIN-PROTEIN LIGASE PPP1R11-RELATED"/>
    <property type="match status" value="1"/>
</dbReference>
<gene>
    <name evidence="2" type="ORF">BgAZ_109580</name>
</gene>
<dbReference type="PANTHER" id="PTHR20835:SF0">
    <property type="entry name" value="E3 UBIQUITIN-PROTEIN LIGASE PPP1R11"/>
    <property type="match status" value="1"/>
</dbReference>
<protein>
    <recommendedName>
        <fullName evidence="4">Protein phosphatase inhibitor</fullName>
    </recommendedName>
</protein>
<comment type="caution">
    <text evidence="2">The sequence shown here is derived from an EMBL/GenBank/DDBJ whole genome shotgun (WGS) entry which is preliminary data.</text>
</comment>